<gene>
    <name evidence="2" type="ORF">MQE35_09675</name>
</gene>
<dbReference type="KEGG" id="fbm:MQE35_09675"/>
<protein>
    <submittedName>
        <fullName evidence="2">Polymer-forming cytoskeletal protein</fullName>
    </submittedName>
</protein>
<dbReference type="InterPro" id="IPR007607">
    <property type="entry name" value="BacA/B"/>
</dbReference>
<keyword evidence="3" id="KW-1185">Reference proteome</keyword>
<reference evidence="2" key="1">
    <citation type="submission" date="2022-03" db="EMBL/GenBank/DDBJ databases">
        <title>Description of Abyssus ytuae gen. nov., sp. nov., a novel member of the family Flavobacteriaceae isolated from the sediment of Mariana Trench.</title>
        <authorList>
            <person name="Zhang J."/>
            <person name="Xu X."/>
        </authorList>
    </citation>
    <scope>NUCLEOTIDE SEQUENCE</scope>
    <source>
        <strain evidence="2">MT3330</strain>
    </source>
</reference>
<name>A0A9E6ZNW9_9FLAO</name>
<proteinExistence type="inferred from homology"/>
<dbReference type="RefSeq" id="WP_255841155.1">
    <property type="nucleotide sequence ID" value="NZ_CP094358.1"/>
</dbReference>
<evidence type="ECO:0000313" key="2">
    <source>
        <dbReference type="EMBL" id="UOB16008.1"/>
    </source>
</evidence>
<dbReference type="AlphaFoldDB" id="A0A9E6ZNW9"/>
<evidence type="ECO:0000256" key="1">
    <source>
        <dbReference type="ARBA" id="ARBA00044755"/>
    </source>
</evidence>
<sequence length="140" mass="14828">MFSESKKYKADAVSPIGLTNRLVANTKIKGDITADTDFRIDGVLEGSIKTKGKVVIGKTGYINGKVMCENADIEGKFNGELNVSNILTLKSSANIQGNVIVGKLSVEPGANFNATCDMKGAGVKELKATSNNEQKTEKTA</sequence>
<organism evidence="2 3">
    <name type="scientific">Abyssalbus ytuae</name>
    <dbReference type="NCBI Taxonomy" id="2926907"/>
    <lineage>
        <taxon>Bacteria</taxon>
        <taxon>Pseudomonadati</taxon>
        <taxon>Bacteroidota</taxon>
        <taxon>Flavobacteriia</taxon>
        <taxon>Flavobacteriales</taxon>
        <taxon>Flavobacteriaceae</taxon>
        <taxon>Abyssalbus</taxon>
    </lineage>
</organism>
<dbReference type="PANTHER" id="PTHR35024">
    <property type="entry name" value="HYPOTHETICAL CYTOSOLIC PROTEIN"/>
    <property type="match status" value="1"/>
</dbReference>
<comment type="similarity">
    <text evidence="1">Belongs to the bactofilin family.</text>
</comment>
<dbReference type="Proteomes" id="UP000831290">
    <property type="component" value="Chromosome"/>
</dbReference>
<accession>A0A9E6ZNW9</accession>
<dbReference type="EMBL" id="CP094358">
    <property type="protein sequence ID" value="UOB16008.1"/>
    <property type="molecule type" value="Genomic_DNA"/>
</dbReference>
<dbReference type="PANTHER" id="PTHR35024:SF4">
    <property type="entry name" value="POLYMER-FORMING CYTOSKELETAL PROTEIN"/>
    <property type="match status" value="1"/>
</dbReference>
<evidence type="ECO:0000313" key="3">
    <source>
        <dbReference type="Proteomes" id="UP000831290"/>
    </source>
</evidence>
<dbReference type="Pfam" id="PF04519">
    <property type="entry name" value="Bactofilin"/>
    <property type="match status" value="1"/>
</dbReference>